<dbReference type="OrthoDB" id="6190309at2"/>
<dbReference type="AlphaFoldDB" id="A0A3G8LUF6"/>
<dbReference type="Pfam" id="PF07514">
    <property type="entry name" value="TraI_2"/>
    <property type="match status" value="1"/>
</dbReference>
<protein>
    <submittedName>
        <fullName evidence="2">HD domain-containing protein</fullName>
    </submittedName>
</protein>
<organism evidence="2 3">
    <name type="scientific">Shewanella livingstonensis</name>
    <dbReference type="NCBI Taxonomy" id="150120"/>
    <lineage>
        <taxon>Bacteria</taxon>
        <taxon>Pseudomonadati</taxon>
        <taxon>Pseudomonadota</taxon>
        <taxon>Gammaproteobacteria</taxon>
        <taxon>Alteromonadales</taxon>
        <taxon>Shewanellaceae</taxon>
        <taxon>Shewanella</taxon>
    </lineage>
</organism>
<accession>A0A3G8LUF6</accession>
<feature type="domain" description="Uncharacterised" evidence="1">
    <location>
        <begin position="127"/>
        <end position="194"/>
    </location>
</feature>
<dbReference type="Gene3D" id="1.10.3210.10">
    <property type="entry name" value="Hypothetical protein af1432"/>
    <property type="match status" value="1"/>
</dbReference>
<dbReference type="Proteomes" id="UP000278035">
    <property type="component" value="Chromosome"/>
</dbReference>
<keyword evidence="3" id="KW-1185">Reference proteome</keyword>
<dbReference type="KEGG" id="slj:EGC82_11175"/>
<dbReference type="InterPro" id="IPR003607">
    <property type="entry name" value="HD/PDEase_dom"/>
</dbReference>
<sequence>MKFIAALSLMLPGKMAVRSIDSLNKLTLTLLWRTRMNKPVFVWIKNIKFSANLPTANCEFISSNNIIHAITSDDIARKCNFNHGLAQIVFNHDYQGNTVVCAIKPIMTNCKQEQYLNMVNFAEQHHENLVGRFLKLLSLVTLEELQPFINFILDRMDILQLFISSKASHKHHHSYTGGLFEHSIEVAEMTYQNARFLDHSDVECQTGLIAALFHDIGKIYPALHSNSNKYIAGPHDSYAFALLATPLGQLGTLSSRIFSMLCDLLATKPYGHKTRYAIEHVLKQADRTSAESNFAKIRFNELPSHYFYTQVNGNVMYRISSL</sequence>
<proteinExistence type="predicted"/>
<evidence type="ECO:0000259" key="1">
    <source>
        <dbReference type="Pfam" id="PF07514"/>
    </source>
</evidence>
<gene>
    <name evidence="2" type="ORF">EGC82_11175</name>
</gene>
<evidence type="ECO:0000313" key="2">
    <source>
        <dbReference type="EMBL" id="AZG73276.1"/>
    </source>
</evidence>
<dbReference type="CDD" id="cd00077">
    <property type="entry name" value="HDc"/>
    <property type="match status" value="1"/>
</dbReference>
<dbReference type="SUPFAM" id="SSF109604">
    <property type="entry name" value="HD-domain/PDEase-like"/>
    <property type="match status" value="1"/>
</dbReference>
<evidence type="ECO:0000313" key="3">
    <source>
        <dbReference type="Proteomes" id="UP000278035"/>
    </source>
</evidence>
<name>A0A3G8LUF6_9GAMM</name>
<dbReference type="InterPro" id="IPR011119">
    <property type="entry name" value="Unchr_helicase_relaxase_TraI"/>
</dbReference>
<dbReference type="EMBL" id="CP034015">
    <property type="protein sequence ID" value="AZG73276.1"/>
    <property type="molecule type" value="Genomic_DNA"/>
</dbReference>
<reference evidence="3" key="1">
    <citation type="submission" date="2018-11" db="EMBL/GenBank/DDBJ databases">
        <title>Shewanella sp. M2.</title>
        <authorList>
            <person name="Hwang Y.J."/>
            <person name="Hwang C.Y."/>
        </authorList>
    </citation>
    <scope>NUCLEOTIDE SEQUENCE [LARGE SCALE GENOMIC DNA]</scope>
    <source>
        <strain evidence="3">LMG 19866</strain>
    </source>
</reference>